<gene>
    <name evidence="1" type="ORF">BSCA_0917</name>
</gene>
<evidence type="ECO:0000313" key="1">
    <source>
        <dbReference type="EMBL" id="KFI95100.1"/>
    </source>
</evidence>
<protein>
    <submittedName>
        <fullName evidence="1">Uncharacterized protein</fullName>
    </submittedName>
</protein>
<evidence type="ECO:0000313" key="2">
    <source>
        <dbReference type="Proteomes" id="UP000029033"/>
    </source>
</evidence>
<reference evidence="1 2" key="1">
    <citation type="submission" date="2014-03" db="EMBL/GenBank/DDBJ databases">
        <title>Genomics of Bifidobacteria.</title>
        <authorList>
            <person name="Ventura M."/>
            <person name="Milani C."/>
            <person name="Lugli G.A."/>
        </authorList>
    </citation>
    <scope>NUCLEOTIDE SEQUENCE [LARGE SCALE GENOMIC DNA]</scope>
    <source>
        <strain evidence="1 2">LMG 21589</strain>
    </source>
</reference>
<accession>A0A087DHV0</accession>
<dbReference type="EMBL" id="JGZO01000004">
    <property type="protein sequence ID" value="KFI95100.1"/>
    <property type="molecule type" value="Genomic_DNA"/>
</dbReference>
<dbReference type="Proteomes" id="UP000029033">
    <property type="component" value="Unassembled WGS sequence"/>
</dbReference>
<proteinExistence type="predicted"/>
<dbReference type="STRING" id="158787.BSCA_0917"/>
<comment type="caution">
    <text evidence="1">The sequence shown here is derived from an EMBL/GenBank/DDBJ whole genome shotgun (WGS) entry which is preliminary data.</text>
</comment>
<name>A0A087DHV0_9BIFI</name>
<dbReference type="AlphaFoldDB" id="A0A087DHV0"/>
<keyword evidence="2" id="KW-1185">Reference proteome</keyword>
<organism evidence="1 2">
    <name type="scientific">Bifidobacterium scardovii</name>
    <dbReference type="NCBI Taxonomy" id="158787"/>
    <lineage>
        <taxon>Bacteria</taxon>
        <taxon>Bacillati</taxon>
        <taxon>Actinomycetota</taxon>
        <taxon>Actinomycetes</taxon>
        <taxon>Bifidobacteriales</taxon>
        <taxon>Bifidobacteriaceae</taxon>
        <taxon>Bifidobacterium</taxon>
    </lineage>
</organism>
<sequence length="44" mass="4918">MFTVAVPISFSEAFVDGFGAIYNMHPVHCPERYTRCLVIDGIGR</sequence>